<dbReference type="AlphaFoldDB" id="A0A1V1NQU0"/>
<sequence length="218" mass="23763">DQSIFILNITNGAPEISLLNPQVTLENLSISLVFSITDTIDGEISLTGVSSNALLVNSEGLQFTHASIEAGSSGYSLSVLRNEAKAITLTIVPESYLFGNSEISITMTNVSGLTASESFMLTVVDAAARSISLDGVNDHVIYNTHFSEDPTNAIAIEAWIYLYTNTTDMAILSYGNETHDSIVLEHKNYNMEMRLKNGSNTEFVNFRNLTADELPQEK</sequence>
<dbReference type="InterPro" id="IPR013320">
    <property type="entry name" value="ConA-like_dom_sf"/>
</dbReference>
<gene>
    <name evidence="1" type="ORF">OMM_15093</name>
</gene>
<feature type="non-terminal residue" evidence="1">
    <location>
        <position position="1"/>
    </location>
</feature>
<dbReference type="EMBL" id="ATBP01003423">
    <property type="protein sequence ID" value="ETR64934.1"/>
    <property type="molecule type" value="Genomic_DNA"/>
</dbReference>
<reference evidence="2" key="1">
    <citation type="submission" date="2012-11" db="EMBL/GenBank/DDBJ databases">
        <authorList>
            <person name="Lucero-Rivera Y.E."/>
            <person name="Tovar-Ramirez D."/>
        </authorList>
    </citation>
    <scope>NUCLEOTIDE SEQUENCE [LARGE SCALE GENOMIC DNA]</scope>
    <source>
        <strain evidence="2">Araruama</strain>
    </source>
</reference>
<accession>A0A1V1NQU0</accession>
<feature type="non-terminal residue" evidence="1">
    <location>
        <position position="218"/>
    </location>
</feature>
<dbReference type="Proteomes" id="UP000189670">
    <property type="component" value="Unassembled WGS sequence"/>
</dbReference>
<evidence type="ECO:0000313" key="2">
    <source>
        <dbReference type="Proteomes" id="UP000189670"/>
    </source>
</evidence>
<comment type="caution">
    <text evidence="1">The sequence shown here is derived from an EMBL/GenBank/DDBJ whole genome shotgun (WGS) entry which is preliminary data.</text>
</comment>
<proteinExistence type="predicted"/>
<dbReference type="SUPFAM" id="SSF49899">
    <property type="entry name" value="Concanavalin A-like lectins/glucanases"/>
    <property type="match status" value="1"/>
</dbReference>
<evidence type="ECO:0000313" key="1">
    <source>
        <dbReference type="EMBL" id="ETR64934.1"/>
    </source>
</evidence>
<dbReference type="Gene3D" id="2.60.120.200">
    <property type="match status" value="1"/>
</dbReference>
<protein>
    <submittedName>
        <fullName evidence="1">Uncharacterized protein</fullName>
    </submittedName>
</protein>
<name>A0A1V1NQU0_9BACT</name>
<organism evidence="1 2">
    <name type="scientific">Candidatus Magnetoglobus multicellularis str. Araruama</name>
    <dbReference type="NCBI Taxonomy" id="890399"/>
    <lineage>
        <taxon>Bacteria</taxon>
        <taxon>Pseudomonadati</taxon>
        <taxon>Thermodesulfobacteriota</taxon>
        <taxon>Desulfobacteria</taxon>
        <taxon>Desulfobacterales</taxon>
        <taxon>Desulfobacteraceae</taxon>
        <taxon>Candidatus Magnetoglobus</taxon>
    </lineage>
</organism>